<dbReference type="GO" id="GO:1990228">
    <property type="term" value="C:sulfurtransferase complex"/>
    <property type="evidence" value="ECO:0007669"/>
    <property type="project" value="TreeGrafter"/>
</dbReference>
<dbReference type="InterPro" id="IPR027396">
    <property type="entry name" value="DsrEFH-like"/>
</dbReference>
<dbReference type="RefSeq" id="WP_087620101.1">
    <property type="nucleotide sequence ID" value="NZ_NEXX01000002.1"/>
</dbReference>
<dbReference type="NCBIfam" id="NF001237">
    <property type="entry name" value="PRK00207.1"/>
    <property type="match status" value="1"/>
</dbReference>
<evidence type="ECO:0000256" key="3">
    <source>
        <dbReference type="ARBA" id="ARBA00022490"/>
    </source>
</evidence>
<keyword evidence="6" id="KW-1185">Reference proteome</keyword>
<dbReference type="Pfam" id="PF02635">
    <property type="entry name" value="DsrE"/>
    <property type="match status" value="1"/>
</dbReference>
<sequence length="123" mass="13624">MLPTLLIITAPPTSRLAFHAFQLAQAMQQSSQSFTVFFYQDAVHVANQDLWRSDDEINLTRQWQSLNIPLPVCVSAALNRGISDTENATRHHLSHANLAQGFQLIGLGTLAEAIQTSGHILQF</sequence>
<name>A0A1Z9YZB2_9GAMM</name>
<proteinExistence type="inferred from homology"/>
<keyword evidence="4 5" id="KW-0808">Transferase</keyword>
<comment type="similarity">
    <text evidence="2">Belongs to the DsrE/TusD family.</text>
</comment>
<dbReference type="PANTHER" id="PTHR34874:SF3">
    <property type="entry name" value="SULFURTRANSFERASE TUSD"/>
    <property type="match status" value="1"/>
</dbReference>
<protein>
    <submittedName>
        <fullName evidence="5">Sulfurtransferase TusD</fullName>
    </submittedName>
</protein>
<evidence type="ECO:0000256" key="2">
    <source>
        <dbReference type="ARBA" id="ARBA00007067"/>
    </source>
</evidence>
<gene>
    <name evidence="5" type="ORF">CAP51_07325</name>
</gene>
<evidence type="ECO:0000313" key="5">
    <source>
        <dbReference type="EMBL" id="OUY07553.1"/>
    </source>
</evidence>
<dbReference type="Gene3D" id="3.40.1260.10">
    <property type="entry name" value="DsrEFH-like"/>
    <property type="match status" value="1"/>
</dbReference>
<dbReference type="InterPro" id="IPR017463">
    <property type="entry name" value="Sulphur_relay_TusD/DsrE"/>
</dbReference>
<comment type="subcellular location">
    <subcellularLocation>
        <location evidence="1">Cytoplasm</location>
    </subcellularLocation>
</comment>
<dbReference type="NCBIfam" id="TIGR03012">
    <property type="entry name" value="sulf_tusD_dsrE"/>
    <property type="match status" value="1"/>
</dbReference>
<keyword evidence="3" id="KW-0963">Cytoplasm</keyword>
<dbReference type="OrthoDB" id="9787483at2"/>
<dbReference type="GO" id="GO:0016783">
    <property type="term" value="F:sulfurtransferase activity"/>
    <property type="evidence" value="ECO:0007669"/>
    <property type="project" value="InterPro"/>
</dbReference>
<reference evidence="5 6" key="1">
    <citation type="submission" date="2017-05" db="EMBL/GenBank/DDBJ databases">
        <title>Acinetobacter populi ANC 5415 (= PBJ7), whole genome shotgun sequencing project.</title>
        <authorList>
            <person name="Nemec A."/>
            <person name="Radolfova-Krizova L."/>
        </authorList>
    </citation>
    <scope>NUCLEOTIDE SEQUENCE [LARGE SCALE GENOMIC DNA]</scope>
    <source>
        <strain evidence="5 6">PBJ7</strain>
    </source>
</reference>
<accession>A0A1Z9YZB2</accession>
<evidence type="ECO:0000313" key="6">
    <source>
        <dbReference type="Proteomes" id="UP000196536"/>
    </source>
</evidence>
<dbReference type="InterPro" id="IPR003787">
    <property type="entry name" value="Sulphur_relay_DsrE/F-like"/>
</dbReference>
<dbReference type="SUPFAM" id="SSF75169">
    <property type="entry name" value="DsrEFH-like"/>
    <property type="match status" value="1"/>
</dbReference>
<evidence type="ECO:0000256" key="1">
    <source>
        <dbReference type="ARBA" id="ARBA00004496"/>
    </source>
</evidence>
<comment type="caution">
    <text evidence="5">The sequence shown here is derived from an EMBL/GenBank/DDBJ whole genome shotgun (WGS) entry which is preliminary data.</text>
</comment>
<evidence type="ECO:0000256" key="4">
    <source>
        <dbReference type="ARBA" id="ARBA00022679"/>
    </source>
</evidence>
<dbReference type="AlphaFoldDB" id="A0A1Z9YZB2"/>
<dbReference type="GO" id="GO:0002143">
    <property type="term" value="P:tRNA wobble position uridine thiolation"/>
    <property type="evidence" value="ECO:0007669"/>
    <property type="project" value="TreeGrafter"/>
</dbReference>
<dbReference type="EMBL" id="NEXX01000002">
    <property type="protein sequence ID" value="OUY07553.1"/>
    <property type="molecule type" value="Genomic_DNA"/>
</dbReference>
<dbReference type="PANTHER" id="PTHR34874">
    <property type="entry name" value="PROTEIN YCHN"/>
    <property type="match status" value="1"/>
</dbReference>
<dbReference type="GO" id="GO:0097163">
    <property type="term" value="F:sulfur carrier activity"/>
    <property type="evidence" value="ECO:0007669"/>
    <property type="project" value="TreeGrafter"/>
</dbReference>
<organism evidence="5 6">
    <name type="scientific">Acinetobacter populi</name>
    <dbReference type="NCBI Taxonomy" id="1582270"/>
    <lineage>
        <taxon>Bacteria</taxon>
        <taxon>Pseudomonadati</taxon>
        <taxon>Pseudomonadota</taxon>
        <taxon>Gammaproteobacteria</taxon>
        <taxon>Moraxellales</taxon>
        <taxon>Moraxellaceae</taxon>
        <taxon>Acinetobacter</taxon>
    </lineage>
</organism>
<dbReference type="Proteomes" id="UP000196536">
    <property type="component" value="Unassembled WGS sequence"/>
</dbReference>